<dbReference type="InterPro" id="IPR003445">
    <property type="entry name" value="Cat_transpt"/>
</dbReference>
<feature type="binding site" evidence="12">
    <location>
        <position position="108"/>
    </location>
    <ligand>
        <name>K(+)</name>
        <dbReference type="ChEBI" id="CHEBI:29103"/>
    </ligand>
</feature>
<dbReference type="PANTHER" id="PTHR32024">
    <property type="entry name" value="TRK SYSTEM POTASSIUM UPTAKE PROTEIN TRKG-RELATED"/>
    <property type="match status" value="1"/>
</dbReference>
<feature type="transmembrane region" description="Helical" evidence="13">
    <location>
        <begin position="67"/>
        <end position="87"/>
    </location>
</feature>
<evidence type="ECO:0000256" key="7">
    <source>
        <dbReference type="ARBA" id="ARBA00022692"/>
    </source>
</evidence>
<feature type="transmembrane region" description="Helical" evidence="13">
    <location>
        <begin position="38"/>
        <end position="55"/>
    </location>
</feature>
<keyword evidence="5" id="KW-0997">Cell inner membrane</keyword>
<dbReference type="PIRSF" id="PIRSF006247">
    <property type="entry name" value="TrkH"/>
    <property type="match status" value="1"/>
</dbReference>
<keyword evidence="7 13" id="KW-0812">Transmembrane</keyword>
<comment type="similarity">
    <text evidence="2">Belongs to the TrkH potassium transport family.</text>
</comment>
<proteinExistence type="inferred from homology"/>
<evidence type="ECO:0000256" key="6">
    <source>
        <dbReference type="ARBA" id="ARBA00022538"/>
    </source>
</evidence>
<dbReference type="Pfam" id="PF02386">
    <property type="entry name" value="TrkH"/>
    <property type="match status" value="1"/>
</dbReference>
<feature type="binding site" evidence="12">
    <location>
        <position position="107"/>
    </location>
    <ligand>
        <name>K(+)</name>
        <dbReference type="ChEBI" id="CHEBI:29103"/>
    </ligand>
</feature>
<dbReference type="Proteomes" id="UP000760668">
    <property type="component" value="Unassembled WGS sequence"/>
</dbReference>
<keyword evidence="4" id="KW-1003">Cell membrane</keyword>
<dbReference type="GO" id="GO:0005886">
    <property type="term" value="C:plasma membrane"/>
    <property type="evidence" value="ECO:0007669"/>
    <property type="project" value="UniProtKB-SubCell"/>
</dbReference>
<feature type="binding site" evidence="12">
    <location>
        <position position="313"/>
    </location>
    <ligand>
        <name>K(+)</name>
        <dbReference type="ChEBI" id="CHEBI:29103"/>
    </ligand>
</feature>
<evidence type="ECO:0000313" key="14">
    <source>
        <dbReference type="EMBL" id="HJG87711.1"/>
    </source>
</evidence>
<dbReference type="EMBL" id="DYUC01000119">
    <property type="protein sequence ID" value="HJG87711.1"/>
    <property type="molecule type" value="Genomic_DNA"/>
</dbReference>
<feature type="transmembrane region" description="Helical" evidence="13">
    <location>
        <begin position="268"/>
        <end position="288"/>
    </location>
</feature>
<keyword evidence="8 12" id="KW-0630">Potassium</keyword>
<keyword evidence="11 13" id="KW-0472">Membrane</keyword>
<evidence type="ECO:0000256" key="10">
    <source>
        <dbReference type="ARBA" id="ARBA00023065"/>
    </source>
</evidence>
<evidence type="ECO:0000256" key="2">
    <source>
        <dbReference type="ARBA" id="ARBA00009137"/>
    </source>
</evidence>
<dbReference type="GO" id="GO:0046872">
    <property type="term" value="F:metal ion binding"/>
    <property type="evidence" value="ECO:0007669"/>
    <property type="project" value="UniProtKB-KW"/>
</dbReference>
<evidence type="ECO:0000256" key="3">
    <source>
        <dbReference type="ARBA" id="ARBA00022448"/>
    </source>
</evidence>
<dbReference type="PANTHER" id="PTHR32024:SF2">
    <property type="entry name" value="TRK SYSTEM POTASSIUM UPTAKE PROTEIN TRKG-RELATED"/>
    <property type="match status" value="1"/>
</dbReference>
<feature type="transmembrane region" description="Helical" evidence="13">
    <location>
        <begin position="128"/>
        <end position="149"/>
    </location>
</feature>
<name>A0A921STJ0_9FIRM</name>
<keyword evidence="6" id="KW-0633">Potassium transport</keyword>
<evidence type="ECO:0000313" key="15">
    <source>
        <dbReference type="Proteomes" id="UP000760668"/>
    </source>
</evidence>
<feature type="transmembrane region" description="Helical" evidence="13">
    <location>
        <begin position="392"/>
        <end position="412"/>
    </location>
</feature>
<evidence type="ECO:0000256" key="9">
    <source>
        <dbReference type="ARBA" id="ARBA00022989"/>
    </source>
</evidence>
<dbReference type="InterPro" id="IPR004772">
    <property type="entry name" value="TrkH"/>
</dbReference>
<feature type="binding site" evidence="12">
    <location>
        <position position="430"/>
    </location>
    <ligand>
        <name>K(+)</name>
        <dbReference type="ChEBI" id="CHEBI:29103"/>
    </ligand>
</feature>
<reference evidence="14" key="1">
    <citation type="journal article" date="2021" name="PeerJ">
        <title>Extensive microbial diversity within the chicken gut microbiome revealed by metagenomics and culture.</title>
        <authorList>
            <person name="Gilroy R."/>
            <person name="Ravi A."/>
            <person name="Getino M."/>
            <person name="Pursley I."/>
            <person name="Horton D.L."/>
            <person name="Alikhan N.F."/>
            <person name="Baker D."/>
            <person name="Gharbi K."/>
            <person name="Hall N."/>
            <person name="Watson M."/>
            <person name="Adriaenssens E.M."/>
            <person name="Foster-Nyarko E."/>
            <person name="Jarju S."/>
            <person name="Secka A."/>
            <person name="Antonio M."/>
            <person name="Oren A."/>
            <person name="Chaudhuri R.R."/>
            <person name="La Ragione R."/>
            <person name="Hildebrand F."/>
            <person name="Pallen M.J."/>
        </authorList>
    </citation>
    <scope>NUCLEOTIDE SEQUENCE</scope>
    <source>
        <strain evidence="14">CHK179-5677</strain>
    </source>
</reference>
<feature type="binding site" evidence="12">
    <location>
        <position position="216"/>
    </location>
    <ligand>
        <name>K(+)</name>
        <dbReference type="ChEBI" id="CHEBI:29103"/>
    </ligand>
</feature>
<evidence type="ECO:0000256" key="5">
    <source>
        <dbReference type="ARBA" id="ARBA00022519"/>
    </source>
</evidence>
<organism evidence="14 15">
    <name type="scientific">Pseudoflavonifractor capillosus</name>
    <dbReference type="NCBI Taxonomy" id="106588"/>
    <lineage>
        <taxon>Bacteria</taxon>
        <taxon>Bacillati</taxon>
        <taxon>Bacillota</taxon>
        <taxon>Clostridia</taxon>
        <taxon>Eubacteriales</taxon>
        <taxon>Oscillospiraceae</taxon>
        <taxon>Pseudoflavonifractor</taxon>
    </lineage>
</organism>
<evidence type="ECO:0000256" key="12">
    <source>
        <dbReference type="PIRSR" id="PIRSR006247-1"/>
    </source>
</evidence>
<evidence type="ECO:0000256" key="1">
    <source>
        <dbReference type="ARBA" id="ARBA00004429"/>
    </source>
</evidence>
<gene>
    <name evidence="14" type="ORF">K8V01_11955</name>
</gene>
<sequence>MNFKLVFRITGRTLLVEACCMLLPILVCFIYGESTRPFVLTIAILLAVGGILSALPASNHFFPREGFFAVGLIWLLISAFGALPFWFSGYFPTYVDCLFEAASGFTTTGASILPAVENLPKGILFWRSFIHFLGGMGVLILTIALMPSLGSRTLHLMKAESPGPVVSKLVPKTSQSSKILYGIYCAMTAIQILCLRLTGMEWFDCIVNAFAVAGTGGFSVRNTSIGAYGNPAAEIVLTVFMLLFSINFAFYFLVLCGKIRQALRSDEFRFFMGVVIVSIVLITCNLWFTGGYFTSLGDTIRAAAFQVSTIISTTGFSSVDFDLWPEFSRFLIVILMFIGACAGSTGGALKCSRVLVVFKCIRREINQVIHPRSVNVVKLDGKVLPEDTLRSILIFFAAYILVVLTAGLVVALDNFSFGTTFTAVVSCIGNVGPGLELVGPMGNYSAFSALSKLVLTLCMIVGRLELLPILVLFSKSAWSRS</sequence>
<accession>A0A921STJ0</accession>
<dbReference type="GO" id="GO:0015379">
    <property type="term" value="F:potassium:chloride symporter activity"/>
    <property type="evidence" value="ECO:0007669"/>
    <property type="project" value="InterPro"/>
</dbReference>
<evidence type="ECO:0000256" key="13">
    <source>
        <dbReference type="SAM" id="Phobius"/>
    </source>
</evidence>
<dbReference type="AlphaFoldDB" id="A0A921STJ0"/>
<comment type="caution">
    <text evidence="14">The sequence shown here is derived from an EMBL/GenBank/DDBJ whole genome shotgun (WGS) entry which is preliminary data.</text>
</comment>
<feature type="binding site" evidence="12">
    <location>
        <position position="431"/>
    </location>
    <ligand>
        <name>K(+)</name>
        <dbReference type="ChEBI" id="CHEBI:29103"/>
    </ligand>
</feature>
<feature type="transmembrane region" description="Helical" evidence="13">
    <location>
        <begin position="179"/>
        <end position="195"/>
    </location>
</feature>
<reference evidence="14" key="2">
    <citation type="submission" date="2021-09" db="EMBL/GenBank/DDBJ databases">
        <authorList>
            <person name="Gilroy R."/>
        </authorList>
    </citation>
    <scope>NUCLEOTIDE SEQUENCE</scope>
    <source>
        <strain evidence="14">CHK179-5677</strain>
    </source>
</reference>
<evidence type="ECO:0000256" key="8">
    <source>
        <dbReference type="ARBA" id="ARBA00022958"/>
    </source>
</evidence>
<feature type="transmembrane region" description="Helical" evidence="13">
    <location>
        <begin position="232"/>
        <end position="256"/>
    </location>
</feature>
<feature type="transmembrane region" description="Helical" evidence="13">
    <location>
        <begin position="12"/>
        <end position="32"/>
    </location>
</feature>
<keyword evidence="12" id="KW-0479">Metal-binding</keyword>
<evidence type="ECO:0000256" key="4">
    <source>
        <dbReference type="ARBA" id="ARBA00022475"/>
    </source>
</evidence>
<dbReference type="RefSeq" id="WP_295369487.1">
    <property type="nucleotide sequence ID" value="NZ_DYUC01000119.1"/>
</dbReference>
<keyword evidence="9 13" id="KW-1133">Transmembrane helix</keyword>
<comment type="subcellular location">
    <subcellularLocation>
        <location evidence="1">Cell inner membrane</location>
        <topology evidence="1">Multi-pass membrane protein</topology>
    </subcellularLocation>
</comment>
<keyword evidence="3" id="KW-0813">Transport</keyword>
<feature type="transmembrane region" description="Helical" evidence="13">
    <location>
        <begin position="327"/>
        <end position="349"/>
    </location>
</feature>
<evidence type="ECO:0000256" key="11">
    <source>
        <dbReference type="ARBA" id="ARBA00023136"/>
    </source>
</evidence>
<feature type="binding site" evidence="12">
    <location>
        <position position="314"/>
    </location>
    <ligand>
        <name>K(+)</name>
        <dbReference type="ChEBI" id="CHEBI:29103"/>
    </ligand>
</feature>
<keyword evidence="10" id="KW-0406">Ion transport</keyword>
<feature type="transmembrane region" description="Helical" evidence="13">
    <location>
        <begin position="453"/>
        <end position="473"/>
    </location>
</feature>
<protein>
    <submittedName>
        <fullName evidence="14">TrkH family potassium uptake protein</fullName>
    </submittedName>
</protein>